<evidence type="ECO:0000256" key="1">
    <source>
        <dbReference type="ARBA" id="ARBA00001974"/>
    </source>
</evidence>
<protein>
    <submittedName>
        <fullName evidence="5">Nitrite reductase</fullName>
    </submittedName>
</protein>
<gene>
    <name evidence="5" type="ORF">JCM21531_363</name>
</gene>
<dbReference type="PRINTS" id="PR00469">
    <property type="entry name" value="PNDRDTASEII"/>
</dbReference>
<evidence type="ECO:0000313" key="6">
    <source>
        <dbReference type="Proteomes" id="UP000019109"/>
    </source>
</evidence>
<accession>W4V2H9</accession>
<dbReference type="EMBL" id="BAVR01000003">
    <property type="protein sequence ID" value="GAE87023.1"/>
    <property type="molecule type" value="Genomic_DNA"/>
</dbReference>
<dbReference type="PRINTS" id="PR00368">
    <property type="entry name" value="FADPNR"/>
</dbReference>
<dbReference type="InterPro" id="IPR023753">
    <property type="entry name" value="FAD/NAD-binding_dom"/>
</dbReference>
<dbReference type="SUPFAM" id="SSF51905">
    <property type="entry name" value="FAD/NAD(P)-binding domain"/>
    <property type="match status" value="1"/>
</dbReference>
<dbReference type="Pfam" id="PF07992">
    <property type="entry name" value="Pyr_redox_2"/>
    <property type="match status" value="1"/>
</dbReference>
<keyword evidence="2" id="KW-0285">Flavoprotein</keyword>
<dbReference type="GO" id="GO:0016491">
    <property type="term" value="F:oxidoreductase activity"/>
    <property type="evidence" value="ECO:0007669"/>
    <property type="project" value="InterPro"/>
</dbReference>
<dbReference type="InterPro" id="IPR050260">
    <property type="entry name" value="FAD-bd_OxRdtase"/>
</dbReference>
<proteinExistence type="predicted"/>
<dbReference type="PANTHER" id="PTHR43429:SF3">
    <property type="entry name" value="NITRITE REDUCTASE [NAD(P)H]"/>
    <property type="match status" value="1"/>
</dbReference>
<name>W4V2H9_9FIRM</name>
<dbReference type="Gene3D" id="3.50.50.60">
    <property type="entry name" value="FAD/NAD(P)-binding domain"/>
    <property type="match status" value="2"/>
</dbReference>
<dbReference type="STRING" id="1294263.JCM21531_363"/>
<reference evidence="5" key="1">
    <citation type="journal article" date="2014" name="Genome Announc.">
        <title>Draft Genome Sequence of Clostridium straminisolvens Strain JCM 21531T, Isolated from a Cellulose-Degrading Bacterial Community.</title>
        <authorList>
            <person name="Yuki M."/>
            <person name="Oshima K."/>
            <person name="Suda W."/>
            <person name="Sakamoto M."/>
            <person name="Kitamura K."/>
            <person name="Iida T."/>
            <person name="Hattori M."/>
            <person name="Ohkuma M."/>
        </authorList>
    </citation>
    <scope>NUCLEOTIDE SEQUENCE [LARGE SCALE GENOMIC DNA]</scope>
    <source>
        <strain evidence="5">JCM 21531</strain>
    </source>
</reference>
<keyword evidence="3" id="KW-0274">FAD</keyword>
<dbReference type="PANTHER" id="PTHR43429">
    <property type="entry name" value="PYRIDINE NUCLEOTIDE-DISULFIDE OXIDOREDUCTASE DOMAIN-CONTAINING"/>
    <property type="match status" value="1"/>
</dbReference>
<comment type="caution">
    <text evidence="5">The sequence shown here is derived from an EMBL/GenBank/DDBJ whole genome shotgun (WGS) entry which is preliminary data.</text>
</comment>
<feature type="domain" description="FAD/NAD(P)-binding" evidence="4">
    <location>
        <begin position="13"/>
        <end position="220"/>
    </location>
</feature>
<evidence type="ECO:0000256" key="3">
    <source>
        <dbReference type="ARBA" id="ARBA00022827"/>
    </source>
</evidence>
<dbReference type="InterPro" id="IPR036188">
    <property type="entry name" value="FAD/NAD-bd_sf"/>
</dbReference>
<comment type="cofactor">
    <cofactor evidence="1">
        <name>FAD</name>
        <dbReference type="ChEBI" id="CHEBI:57692"/>
    </cofactor>
</comment>
<dbReference type="AlphaFoldDB" id="W4V2H9"/>
<dbReference type="Proteomes" id="UP000019109">
    <property type="component" value="Unassembled WGS sequence"/>
</dbReference>
<sequence>MKYRKEDFYETMNCKTILGKEAVKINDAKKEVLLDDGEVVNYDKLLVATGSLPFVPPMKGLEGVEKRFSFMSLDDAKELESAISPSSKVLIIGAGLIGLKCAEGISKRVESITVVDLADRILSSILDRDGAEIVKSHIEKKNINFILNAKVDEFTGNKALLSNGEEVEFDVLVVAVGVIPNTGLIKEINGKVNRGIAIDEFCQTSIPDIYAAGDCCESFDITLDQNSPCVTPKCLYAGRVCGS</sequence>
<evidence type="ECO:0000259" key="4">
    <source>
        <dbReference type="Pfam" id="PF07992"/>
    </source>
</evidence>
<organism evidence="5 6">
    <name type="scientific">Acetivibrio straminisolvens JCM 21531</name>
    <dbReference type="NCBI Taxonomy" id="1294263"/>
    <lineage>
        <taxon>Bacteria</taxon>
        <taxon>Bacillati</taxon>
        <taxon>Bacillota</taxon>
        <taxon>Clostridia</taxon>
        <taxon>Eubacteriales</taxon>
        <taxon>Oscillospiraceae</taxon>
        <taxon>Acetivibrio</taxon>
    </lineage>
</organism>
<evidence type="ECO:0000256" key="2">
    <source>
        <dbReference type="ARBA" id="ARBA00022630"/>
    </source>
</evidence>
<keyword evidence="6" id="KW-1185">Reference proteome</keyword>
<evidence type="ECO:0000313" key="5">
    <source>
        <dbReference type="EMBL" id="GAE87023.1"/>
    </source>
</evidence>